<dbReference type="RefSeq" id="WP_112784980.1">
    <property type="nucleotide sequence ID" value="NZ_CP030041.1"/>
</dbReference>
<dbReference type="AlphaFoldDB" id="A0A2Z4IKY1"/>
<evidence type="ECO:0000256" key="1">
    <source>
        <dbReference type="SAM" id="SignalP"/>
    </source>
</evidence>
<dbReference type="EMBL" id="CP030041">
    <property type="protein sequence ID" value="AWW31605.1"/>
    <property type="molecule type" value="Genomic_DNA"/>
</dbReference>
<feature type="signal peptide" evidence="1">
    <location>
        <begin position="1"/>
        <end position="22"/>
    </location>
</feature>
<evidence type="ECO:0008006" key="4">
    <source>
        <dbReference type="Google" id="ProtNLM"/>
    </source>
</evidence>
<reference evidence="2 3" key="1">
    <citation type="submission" date="2018-06" db="EMBL/GenBank/DDBJ databases">
        <title>Echinicola strongylocentroti sp. nov., isolated from a sea urchin Strongylocentrotus intermedius.</title>
        <authorList>
            <person name="Bae S.S."/>
        </authorList>
    </citation>
    <scope>NUCLEOTIDE SEQUENCE [LARGE SCALE GENOMIC DNA]</scope>
    <source>
        <strain evidence="2 3">MEBiC08714</strain>
    </source>
</reference>
<dbReference type="OrthoDB" id="660497at2"/>
<dbReference type="KEGG" id="est:DN752_16565"/>
<keyword evidence="3" id="KW-1185">Reference proteome</keyword>
<evidence type="ECO:0000313" key="3">
    <source>
        <dbReference type="Proteomes" id="UP000248688"/>
    </source>
</evidence>
<name>A0A2Z4IKY1_9BACT</name>
<evidence type="ECO:0000313" key="2">
    <source>
        <dbReference type="EMBL" id="AWW31605.1"/>
    </source>
</evidence>
<sequence>MKLYRPFIILASMLMLPFLTQAQITADEEIQLIQDEFGMEKKTLIESYMDLPESDQAAFWHVYQAYEDERKSIARERILIANEYLDNYATLDEEEADNLAKRTLSNSLKLTKLHSKYYKKFKKATSAMDAAKFMQVDDYIHSTIRNAMQEELPFIGEME</sequence>
<gene>
    <name evidence="2" type="ORF">DN752_16565</name>
</gene>
<organism evidence="2 3">
    <name type="scientific">Echinicola strongylocentroti</name>
    <dbReference type="NCBI Taxonomy" id="1795355"/>
    <lineage>
        <taxon>Bacteria</taxon>
        <taxon>Pseudomonadati</taxon>
        <taxon>Bacteroidota</taxon>
        <taxon>Cytophagia</taxon>
        <taxon>Cytophagales</taxon>
        <taxon>Cyclobacteriaceae</taxon>
        <taxon>Echinicola</taxon>
    </lineage>
</organism>
<dbReference type="Proteomes" id="UP000248688">
    <property type="component" value="Chromosome"/>
</dbReference>
<proteinExistence type="predicted"/>
<keyword evidence="1" id="KW-0732">Signal</keyword>
<feature type="chain" id="PRO_5016256356" description="Sensor of ECF-type sigma factor" evidence="1">
    <location>
        <begin position="23"/>
        <end position="159"/>
    </location>
</feature>
<accession>A0A2Z4IKY1</accession>
<protein>
    <recommendedName>
        <fullName evidence="4">Sensor of ECF-type sigma factor</fullName>
    </recommendedName>
</protein>